<gene>
    <name evidence="1" type="ORF">H5P30_14105</name>
</gene>
<protein>
    <submittedName>
        <fullName evidence="1">Uncharacterized protein</fullName>
    </submittedName>
</protein>
<sequence length="159" mass="17906">MKKQILILVVFCTMVSVVLAVESDLNIFLKSHPSYEALDENEWSSFDSSDPYGNDAYGIWPYADAAYRSTSDGVSKTLLVRKNRIFAFDILVSSELVPDSLSKNELLDAAGENFKGKEYSITYTREEPSGDYRFFVVDNEGVEAAKSDLIKEFSKLFKP</sequence>
<evidence type="ECO:0000313" key="1">
    <source>
        <dbReference type="EMBL" id="MBC2602912.1"/>
    </source>
</evidence>
<dbReference type="Proteomes" id="UP000525652">
    <property type="component" value="Unassembled WGS sequence"/>
</dbReference>
<keyword evidence="2" id="KW-1185">Reference proteome</keyword>
<comment type="caution">
    <text evidence="1">The sequence shown here is derived from an EMBL/GenBank/DDBJ whole genome shotgun (WGS) entry which is preliminary data.</text>
</comment>
<organism evidence="1 2">
    <name type="scientific">Puniceicoccus vermicola</name>
    <dbReference type="NCBI Taxonomy" id="388746"/>
    <lineage>
        <taxon>Bacteria</taxon>
        <taxon>Pseudomonadati</taxon>
        <taxon>Verrucomicrobiota</taxon>
        <taxon>Opitutia</taxon>
        <taxon>Puniceicoccales</taxon>
        <taxon>Puniceicoccaceae</taxon>
        <taxon>Puniceicoccus</taxon>
    </lineage>
</organism>
<reference evidence="1 2" key="1">
    <citation type="submission" date="2020-07" db="EMBL/GenBank/DDBJ databases">
        <authorList>
            <person name="Feng X."/>
        </authorList>
    </citation>
    <scope>NUCLEOTIDE SEQUENCE [LARGE SCALE GENOMIC DNA]</scope>
    <source>
        <strain evidence="1 2">JCM14086</strain>
    </source>
</reference>
<name>A0A7X1AZS3_9BACT</name>
<evidence type="ECO:0000313" key="2">
    <source>
        <dbReference type="Proteomes" id="UP000525652"/>
    </source>
</evidence>
<accession>A0A7X1AZS3</accession>
<proteinExistence type="predicted"/>
<dbReference type="EMBL" id="JACHVA010000103">
    <property type="protein sequence ID" value="MBC2602912.1"/>
    <property type="molecule type" value="Genomic_DNA"/>
</dbReference>
<dbReference type="AlphaFoldDB" id="A0A7X1AZS3"/>
<dbReference type="RefSeq" id="WP_185693576.1">
    <property type="nucleotide sequence ID" value="NZ_JACHVA010000103.1"/>
</dbReference>